<dbReference type="OrthoDB" id="191139at2759"/>
<accession>A0A1M2VF49</accession>
<dbReference type="Proteomes" id="UP000184267">
    <property type="component" value="Unassembled WGS sequence"/>
</dbReference>
<evidence type="ECO:0000256" key="1">
    <source>
        <dbReference type="ARBA" id="ARBA00006484"/>
    </source>
</evidence>
<dbReference type="AlphaFoldDB" id="A0A1M2VF49"/>
<comment type="similarity">
    <text evidence="1">Belongs to the short-chain dehydrogenases/reductases (SDR) family.</text>
</comment>
<comment type="caution">
    <text evidence="3">The sequence shown here is derived from an EMBL/GenBank/DDBJ whole genome shotgun (WGS) entry which is preliminary data.</text>
</comment>
<gene>
    <name evidence="3" type="ORF">TRAPUB_2913</name>
</gene>
<dbReference type="GO" id="GO:0016491">
    <property type="term" value="F:oxidoreductase activity"/>
    <property type="evidence" value="ECO:0007669"/>
    <property type="project" value="UniProtKB-KW"/>
</dbReference>
<protein>
    <recommendedName>
        <fullName evidence="5">NAD(P)-binding protein</fullName>
    </recommendedName>
</protein>
<evidence type="ECO:0000313" key="3">
    <source>
        <dbReference type="EMBL" id="OJT06232.1"/>
    </source>
</evidence>
<proteinExistence type="inferred from homology"/>
<evidence type="ECO:0000256" key="2">
    <source>
        <dbReference type="ARBA" id="ARBA00023002"/>
    </source>
</evidence>
<keyword evidence="2" id="KW-0560">Oxidoreductase</keyword>
<dbReference type="InterPro" id="IPR002347">
    <property type="entry name" value="SDR_fam"/>
</dbReference>
<name>A0A1M2VF49_TRAPU</name>
<dbReference type="PANTHER" id="PTHR24320">
    <property type="entry name" value="RETINOL DEHYDROGENASE"/>
    <property type="match status" value="1"/>
</dbReference>
<dbReference type="Pfam" id="PF00106">
    <property type="entry name" value="adh_short"/>
    <property type="match status" value="1"/>
</dbReference>
<dbReference type="PANTHER" id="PTHR24320:SF281">
    <property type="entry name" value="SHORT CHAIN DEHYDROGENASE_REDUCTASE FAMILY PROTEIN (AFU_ORTHOLOGUE AFUA_5G14310)"/>
    <property type="match status" value="1"/>
</dbReference>
<evidence type="ECO:0000313" key="4">
    <source>
        <dbReference type="Proteomes" id="UP000184267"/>
    </source>
</evidence>
<organism evidence="3 4">
    <name type="scientific">Trametes pubescens</name>
    <name type="common">White-rot fungus</name>
    <dbReference type="NCBI Taxonomy" id="154538"/>
    <lineage>
        <taxon>Eukaryota</taxon>
        <taxon>Fungi</taxon>
        <taxon>Dikarya</taxon>
        <taxon>Basidiomycota</taxon>
        <taxon>Agaricomycotina</taxon>
        <taxon>Agaricomycetes</taxon>
        <taxon>Polyporales</taxon>
        <taxon>Polyporaceae</taxon>
        <taxon>Trametes</taxon>
    </lineage>
</organism>
<evidence type="ECO:0008006" key="5">
    <source>
        <dbReference type="Google" id="ProtNLM"/>
    </source>
</evidence>
<dbReference type="Gene3D" id="3.40.50.720">
    <property type="entry name" value="NAD(P)-binding Rossmann-like Domain"/>
    <property type="match status" value="1"/>
</dbReference>
<dbReference type="STRING" id="154538.A0A1M2VF49"/>
<dbReference type="EMBL" id="MNAD01001337">
    <property type="protein sequence ID" value="OJT06232.1"/>
    <property type="molecule type" value="Genomic_DNA"/>
</dbReference>
<dbReference type="PRINTS" id="PR00081">
    <property type="entry name" value="GDHRDH"/>
</dbReference>
<reference evidence="3 4" key="1">
    <citation type="submission" date="2016-10" db="EMBL/GenBank/DDBJ databases">
        <title>Genome sequence of the basidiomycete white-rot fungus Trametes pubescens.</title>
        <authorList>
            <person name="Makela M.R."/>
            <person name="Granchi Z."/>
            <person name="Peng M."/>
            <person name="De Vries R.P."/>
            <person name="Grigoriev I."/>
            <person name="Riley R."/>
            <person name="Hilden K."/>
        </authorList>
    </citation>
    <scope>NUCLEOTIDE SEQUENCE [LARGE SCALE GENOMIC DNA]</scope>
    <source>
        <strain evidence="3 4">FBCC735</strain>
    </source>
</reference>
<dbReference type="InterPro" id="IPR036291">
    <property type="entry name" value="NAD(P)-bd_dom_sf"/>
</dbReference>
<sequence length="340" mass="36787">MQSVIDTITGNNPSFTQEDVSDLRGRTALITGGTKGIGFEVARALALAKAKVLVLSRKADHGDQAVATIKEHDPTANVEFVELDLGDLVAVREVADRICKTEKRLDILVAGAGIGVNAFAHAASGLDRHFGVNHLGHFLLINRLLPLIRSTAVRRDGAAPRIITISSELHRMAPSSVAFSSPAEVTEDVNIGPTGYYARSKLAGILFTKYGLLERVITPNRDHILALAVHPGAVHTEQQEQFKEAYGVVFGTIMKSLTVPFMRTPEEGSLCALWAATSNEVEKEGMNGKYFTDPGQMSEGSTQGQDPELGKNLWELSEQLVKQKLGKDALLPWDVAARDL</sequence>
<dbReference type="SUPFAM" id="SSF51735">
    <property type="entry name" value="NAD(P)-binding Rossmann-fold domains"/>
    <property type="match status" value="1"/>
</dbReference>
<dbReference type="OMA" id="IEWIPCD"/>
<keyword evidence="4" id="KW-1185">Reference proteome</keyword>